<dbReference type="InterPro" id="IPR010326">
    <property type="entry name" value="EXOC3/Sec6"/>
</dbReference>
<accession>A0A022RSW0</accession>
<dbReference type="STRING" id="4155.A0A022RSW0"/>
<proteinExistence type="inferred from homology"/>
<keyword evidence="5" id="KW-1185">Reference proteome</keyword>
<evidence type="ECO:0000313" key="4">
    <source>
        <dbReference type="EMBL" id="EYU43607.1"/>
    </source>
</evidence>
<dbReference type="PANTHER" id="PTHR21292">
    <property type="entry name" value="EXOCYST COMPLEX COMPONENT SEC6-RELATED"/>
    <property type="match status" value="1"/>
</dbReference>
<evidence type="ECO:0000256" key="2">
    <source>
        <dbReference type="ARBA" id="ARBA00022448"/>
    </source>
</evidence>
<dbReference type="AlphaFoldDB" id="A0A022RSW0"/>
<keyword evidence="3" id="KW-0268">Exocytosis</keyword>
<dbReference type="GO" id="GO:0000149">
    <property type="term" value="F:SNARE binding"/>
    <property type="evidence" value="ECO:0000318"/>
    <property type="project" value="GO_Central"/>
</dbReference>
<protein>
    <submittedName>
        <fullName evidence="4">Uncharacterized protein</fullName>
    </submittedName>
</protein>
<keyword evidence="2" id="KW-0813">Transport</keyword>
<evidence type="ECO:0000256" key="1">
    <source>
        <dbReference type="ARBA" id="ARBA00009447"/>
    </source>
</evidence>
<dbReference type="Gene3D" id="1.10.357.50">
    <property type="match status" value="1"/>
</dbReference>
<evidence type="ECO:0000313" key="5">
    <source>
        <dbReference type="Proteomes" id="UP000030748"/>
    </source>
</evidence>
<name>A0A022RSW0_ERYGU</name>
<organism evidence="4 5">
    <name type="scientific">Erythranthe guttata</name>
    <name type="common">Yellow monkey flower</name>
    <name type="synonym">Mimulus guttatus</name>
    <dbReference type="NCBI Taxonomy" id="4155"/>
    <lineage>
        <taxon>Eukaryota</taxon>
        <taxon>Viridiplantae</taxon>
        <taxon>Streptophyta</taxon>
        <taxon>Embryophyta</taxon>
        <taxon>Tracheophyta</taxon>
        <taxon>Spermatophyta</taxon>
        <taxon>Magnoliopsida</taxon>
        <taxon>eudicotyledons</taxon>
        <taxon>Gunneridae</taxon>
        <taxon>Pentapetalae</taxon>
        <taxon>asterids</taxon>
        <taxon>lamiids</taxon>
        <taxon>Lamiales</taxon>
        <taxon>Phrymaceae</taxon>
        <taxon>Erythranthe</taxon>
    </lineage>
</organism>
<comment type="similarity">
    <text evidence="1">Belongs to the SEC6 family.</text>
</comment>
<dbReference type="GO" id="GO:0006887">
    <property type="term" value="P:exocytosis"/>
    <property type="evidence" value="ECO:0000318"/>
    <property type="project" value="GO_Central"/>
</dbReference>
<dbReference type="Proteomes" id="UP000030748">
    <property type="component" value="Unassembled WGS sequence"/>
</dbReference>
<dbReference type="GO" id="GO:0000145">
    <property type="term" value="C:exocyst"/>
    <property type="evidence" value="ECO:0000318"/>
    <property type="project" value="GO_Central"/>
</dbReference>
<dbReference type="InterPro" id="IPR042532">
    <property type="entry name" value="EXOC3/Sec6_C"/>
</dbReference>
<reference evidence="4 5" key="1">
    <citation type="journal article" date="2013" name="Proc. Natl. Acad. Sci. U.S.A.">
        <title>Fine-scale variation in meiotic recombination in Mimulus inferred from population shotgun sequencing.</title>
        <authorList>
            <person name="Hellsten U."/>
            <person name="Wright K.M."/>
            <person name="Jenkins J."/>
            <person name="Shu S."/>
            <person name="Yuan Y."/>
            <person name="Wessler S.R."/>
            <person name="Schmutz J."/>
            <person name="Willis J.H."/>
            <person name="Rokhsar D.S."/>
        </authorList>
    </citation>
    <scope>NUCLEOTIDE SEQUENCE [LARGE SCALE GENOMIC DNA]</scope>
    <source>
        <strain evidence="5">cv. DUN x IM62</strain>
    </source>
</reference>
<dbReference type="PANTHER" id="PTHR21292:SF1">
    <property type="entry name" value="EXOCYST COMPLEX COMPONENT 3"/>
    <property type="match status" value="1"/>
</dbReference>
<dbReference type="Gene3D" id="1.10.357.70">
    <property type="entry name" value="Exocyst complex component Sec6, C-terminal domain"/>
    <property type="match status" value="1"/>
</dbReference>
<dbReference type="GO" id="GO:0051601">
    <property type="term" value="P:exocyst localization"/>
    <property type="evidence" value="ECO:0000318"/>
    <property type="project" value="GO_Central"/>
</dbReference>
<dbReference type="PhylomeDB" id="A0A022RSW0"/>
<dbReference type="EMBL" id="KI630241">
    <property type="protein sequence ID" value="EYU43607.1"/>
    <property type="molecule type" value="Genomic_DNA"/>
</dbReference>
<sequence>MQEILDREVATEGAYSVLSVANPPKYAKNQGKGYKDKCCEEIRKSGEARFTRLLTELEFKDLEGALEEAKKIGEELGDIYEHVAPRFRPRDEIFEFMVNLYTEKFVQWFRLLNDRANSLTNTEILKVTGWVVEYEDNLIRLGVDESLARVCSESGAMDHLTNTYVEKMQDTIRKWYLNVLDAEKVQLPKETNDGKMYTPIAVDLFRILGEQVLIVRENNRSIKFMLYKIAFAIIQVMIDFQAAQRQKLEEPTSEISLEALCAMINNNLRCYDLATELSSSTLAALPPNYADQVNFEDACKGFLDVAKETIRQTVRFIFEDPGVQELLVKLYQKDWLEGEVTEHLVATFIDYFSDVKMYIEERSFMQFVEACVEETIVVYVDHLLIQKNYIKEETIERMKLDEEILMDFFREYKVENRVRVLSDLRKLAASESRDSFTLVYTNILEHQPDCPPEVVEKVISLREGIPRKDVEKVNK</sequence>
<dbReference type="eggNOG" id="KOG2286">
    <property type="taxonomic scope" value="Eukaryota"/>
</dbReference>
<dbReference type="Pfam" id="PF06046">
    <property type="entry name" value="Sec6"/>
    <property type="match status" value="1"/>
</dbReference>
<gene>
    <name evidence="4" type="ORF">MIMGU_mgv1a005653mg</name>
</gene>
<evidence type="ECO:0000256" key="3">
    <source>
        <dbReference type="ARBA" id="ARBA00022483"/>
    </source>
</evidence>